<dbReference type="InterPro" id="IPR023137">
    <property type="entry name" value="BrxA_sf"/>
</dbReference>
<accession>A0A2V1GXW1</accession>
<reference evidence="1 2" key="1">
    <citation type="submission" date="2018-04" db="EMBL/GenBank/DDBJ databases">
        <title>Thalassorhabdus spongiae gen. nov., sp. nov., isolated from a marine sponge in South-West Iceland.</title>
        <authorList>
            <person name="Knobloch S."/>
            <person name="Daussin A."/>
            <person name="Johannsson R."/>
            <person name="Marteinsson V.T."/>
        </authorList>
    </citation>
    <scope>NUCLEOTIDE SEQUENCE [LARGE SCALE GENOMIC DNA]</scope>
    <source>
        <strain evidence="1 2">Hp12</strain>
    </source>
</reference>
<name>A0A2V1GXW1_9GAMM</name>
<dbReference type="AlphaFoldDB" id="A0A2V1GXW1"/>
<evidence type="ECO:0000313" key="2">
    <source>
        <dbReference type="Proteomes" id="UP000244906"/>
    </source>
</evidence>
<comment type="caution">
    <text evidence="1">The sequence shown here is derived from an EMBL/GenBank/DDBJ whole genome shotgun (WGS) entry which is preliminary data.</text>
</comment>
<evidence type="ECO:0000313" key="1">
    <source>
        <dbReference type="EMBL" id="PVZ66776.1"/>
    </source>
</evidence>
<dbReference type="EMBL" id="QDDL01000007">
    <property type="protein sequence ID" value="PVZ66776.1"/>
    <property type="molecule type" value="Genomic_DNA"/>
</dbReference>
<gene>
    <name evidence="1" type="ORF">DC094_16055</name>
</gene>
<dbReference type="RefSeq" id="WP_116688138.1">
    <property type="nucleotide sequence ID" value="NZ_CAWNYD010000007.1"/>
</dbReference>
<sequence>MKNPYPTNFSNASLLIPESRIIAGLLLQEPTTEEWKRQVYDDNILQLRTLNGAKTAGNLIRRRLNTMDKALWKFVHTGSKELATQSVLAATVKFSPLLGDYIRDVYQRERKQFAEQLRPSSWNQFIEECHNRIPDLPVRSESTQAKLKQNAFRIMAEAGMIDNTRNMTIRHLSLAPQLKRYLENSDEHYVLSCLLPERDRV</sequence>
<dbReference type="InterPro" id="IPR014948">
    <property type="entry name" value="BrxA"/>
</dbReference>
<keyword evidence="2" id="KW-1185">Reference proteome</keyword>
<dbReference type="Proteomes" id="UP000244906">
    <property type="component" value="Unassembled WGS sequence"/>
</dbReference>
<dbReference type="Pfam" id="PF08849">
    <property type="entry name" value="BrxA"/>
    <property type="match status" value="1"/>
</dbReference>
<dbReference type="Gene3D" id="1.10.3540.10">
    <property type="entry name" value="uncharacterized protein from magnetospirillum magneticum domain"/>
    <property type="match status" value="1"/>
</dbReference>
<proteinExistence type="predicted"/>
<protein>
    <submittedName>
        <fullName evidence="1">DUF1819 domain-containing protein</fullName>
    </submittedName>
</protein>
<dbReference type="OrthoDB" id="981635at2"/>
<organism evidence="1 2">
    <name type="scientific">Pelagibaculum spongiae</name>
    <dbReference type="NCBI Taxonomy" id="2080658"/>
    <lineage>
        <taxon>Bacteria</taxon>
        <taxon>Pseudomonadati</taxon>
        <taxon>Pseudomonadota</taxon>
        <taxon>Gammaproteobacteria</taxon>
        <taxon>Oceanospirillales</taxon>
        <taxon>Pelagibaculum</taxon>
    </lineage>
</organism>